<proteinExistence type="predicted"/>
<gene>
    <name evidence="2" type="ORF">H9914_00190</name>
</gene>
<protein>
    <submittedName>
        <fullName evidence="2">NAD(P)H-dependent oxidoreductase</fullName>
    </submittedName>
</protein>
<dbReference type="SUPFAM" id="SSF52218">
    <property type="entry name" value="Flavoproteins"/>
    <property type="match status" value="1"/>
</dbReference>
<dbReference type="AlphaFoldDB" id="A0A9D2QQ21"/>
<dbReference type="InterPro" id="IPR008254">
    <property type="entry name" value="Flavodoxin/NO_synth"/>
</dbReference>
<feature type="domain" description="Flavodoxin-like" evidence="1">
    <location>
        <begin position="3"/>
        <end position="156"/>
    </location>
</feature>
<dbReference type="InterPro" id="IPR029039">
    <property type="entry name" value="Flavoprotein-like_sf"/>
</dbReference>
<reference evidence="2" key="2">
    <citation type="submission" date="2021-04" db="EMBL/GenBank/DDBJ databases">
        <authorList>
            <person name="Gilroy R."/>
        </authorList>
    </citation>
    <scope>NUCLEOTIDE SEQUENCE</scope>
    <source>
        <strain evidence="2">ChiBcec6-4105</strain>
    </source>
</reference>
<dbReference type="Gene3D" id="3.40.50.360">
    <property type="match status" value="1"/>
</dbReference>
<dbReference type="PANTHER" id="PTHR39201:SF1">
    <property type="entry name" value="FLAVODOXIN-LIKE DOMAIN-CONTAINING PROTEIN"/>
    <property type="match status" value="1"/>
</dbReference>
<reference evidence="2" key="1">
    <citation type="journal article" date="2021" name="PeerJ">
        <title>Extensive microbial diversity within the chicken gut microbiome revealed by metagenomics and culture.</title>
        <authorList>
            <person name="Gilroy R."/>
            <person name="Ravi A."/>
            <person name="Getino M."/>
            <person name="Pursley I."/>
            <person name="Horton D.L."/>
            <person name="Alikhan N.F."/>
            <person name="Baker D."/>
            <person name="Gharbi K."/>
            <person name="Hall N."/>
            <person name="Watson M."/>
            <person name="Adriaenssens E.M."/>
            <person name="Foster-Nyarko E."/>
            <person name="Jarju S."/>
            <person name="Secka A."/>
            <person name="Antonio M."/>
            <person name="Oren A."/>
            <person name="Chaudhuri R.R."/>
            <person name="La Ragione R."/>
            <person name="Hildebrand F."/>
            <person name="Pallen M.J."/>
        </authorList>
    </citation>
    <scope>NUCLEOTIDE SEQUENCE</scope>
    <source>
        <strain evidence="2">ChiBcec6-4105</strain>
    </source>
</reference>
<evidence type="ECO:0000313" key="2">
    <source>
        <dbReference type="EMBL" id="HJD27405.1"/>
    </source>
</evidence>
<accession>A0A9D2QQ21</accession>
<dbReference type="PANTHER" id="PTHR39201">
    <property type="entry name" value="EXPORTED PROTEIN-RELATED"/>
    <property type="match status" value="1"/>
</dbReference>
<sequence>MSKKLVAYFSASGVTEAVAKNLAQAAEADLYKIQPAIPYTAADLDWMNKKSRSSLEMNDPSSRPEIMKEDMDAGSYDVIFLGFPVWWYVAPTIINTFLESYDFAGKTVIPFATSGSSGVENCEKKLRQQYPSINWKPGKLLNGAPTKEALAAWVNTLE</sequence>
<dbReference type="GO" id="GO:0016651">
    <property type="term" value="F:oxidoreductase activity, acting on NAD(P)H"/>
    <property type="evidence" value="ECO:0007669"/>
    <property type="project" value="UniProtKB-ARBA"/>
</dbReference>
<evidence type="ECO:0000259" key="1">
    <source>
        <dbReference type="Pfam" id="PF12682"/>
    </source>
</evidence>
<comment type="caution">
    <text evidence="2">The sequence shown here is derived from an EMBL/GenBank/DDBJ whole genome shotgun (WGS) entry which is preliminary data.</text>
</comment>
<dbReference type="EMBL" id="DWUY01000007">
    <property type="protein sequence ID" value="HJD27405.1"/>
    <property type="molecule type" value="Genomic_DNA"/>
</dbReference>
<dbReference type="GO" id="GO:0010181">
    <property type="term" value="F:FMN binding"/>
    <property type="evidence" value="ECO:0007669"/>
    <property type="project" value="InterPro"/>
</dbReference>
<organism evidence="2 3">
    <name type="scientific">Candidatus Blautia avicola</name>
    <dbReference type="NCBI Taxonomy" id="2838483"/>
    <lineage>
        <taxon>Bacteria</taxon>
        <taxon>Bacillati</taxon>
        <taxon>Bacillota</taxon>
        <taxon>Clostridia</taxon>
        <taxon>Lachnospirales</taxon>
        <taxon>Lachnospiraceae</taxon>
        <taxon>Blautia</taxon>
    </lineage>
</organism>
<name>A0A9D2QQ21_9FIRM</name>
<dbReference type="NCBIfam" id="NF005501">
    <property type="entry name" value="PRK07116.1"/>
    <property type="match status" value="1"/>
</dbReference>
<dbReference type="Pfam" id="PF12682">
    <property type="entry name" value="Flavodoxin_4"/>
    <property type="match status" value="1"/>
</dbReference>
<dbReference type="Proteomes" id="UP000823892">
    <property type="component" value="Unassembled WGS sequence"/>
</dbReference>
<evidence type="ECO:0000313" key="3">
    <source>
        <dbReference type="Proteomes" id="UP000823892"/>
    </source>
</evidence>